<dbReference type="EMBL" id="WOCE01000010">
    <property type="protein sequence ID" value="KAE9605980.1"/>
    <property type="molecule type" value="Genomic_DNA"/>
</dbReference>
<keyword evidence="1" id="KW-0732">Signal</keyword>
<feature type="signal peptide" evidence="1">
    <location>
        <begin position="1"/>
        <end position="22"/>
    </location>
</feature>
<organism evidence="2 3">
    <name type="scientific">Lupinus albus</name>
    <name type="common">White lupine</name>
    <name type="synonym">Lupinus termis</name>
    <dbReference type="NCBI Taxonomy" id="3870"/>
    <lineage>
        <taxon>Eukaryota</taxon>
        <taxon>Viridiplantae</taxon>
        <taxon>Streptophyta</taxon>
        <taxon>Embryophyta</taxon>
        <taxon>Tracheophyta</taxon>
        <taxon>Spermatophyta</taxon>
        <taxon>Magnoliopsida</taxon>
        <taxon>eudicotyledons</taxon>
        <taxon>Gunneridae</taxon>
        <taxon>Pentapetalae</taxon>
        <taxon>rosids</taxon>
        <taxon>fabids</taxon>
        <taxon>Fabales</taxon>
        <taxon>Fabaceae</taxon>
        <taxon>Papilionoideae</taxon>
        <taxon>50 kb inversion clade</taxon>
        <taxon>genistoids sensu lato</taxon>
        <taxon>core genistoids</taxon>
        <taxon>Genisteae</taxon>
        <taxon>Lupinus</taxon>
    </lineage>
</organism>
<dbReference type="Proteomes" id="UP000447434">
    <property type="component" value="Chromosome 10"/>
</dbReference>
<name>A0A6A4PWS5_LUPAL</name>
<protein>
    <submittedName>
        <fullName evidence="2">Uncharacterized protein</fullName>
    </submittedName>
</protein>
<accession>A0A6A4PWS5</accession>
<evidence type="ECO:0000313" key="3">
    <source>
        <dbReference type="Proteomes" id="UP000447434"/>
    </source>
</evidence>
<gene>
    <name evidence="2" type="ORF">Lalb_Chr10g0103051</name>
</gene>
<evidence type="ECO:0000313" key="2">
    <source>
        <dbReference type="EMBL" id="KAE9605980.1"/>
    </source>
</evidence>
<sequence>MDFLYYFFCIFWIINLLPSINPYQVAVCSASDFPNPINVTKHFSFPDFSFTNNPRLVHDVKLLGSAKFSNEKGTLQIPNESQDTDIRHQAVQQFHYKSN</sequence>
<keyword evidence="3" id="KW-1185">Reference proteome</keyword>
<evidence type="ECO:0000256" key="1">
    <source>
        <dbReference type="SAM" id="SignalP"/>
    </source>
</evidence>
<comment type="caution">
    <text evidence="2">The sequence shown here is derived from an EMBL/GenBank/DDBJ whole genome shotgun (WGS) entry which is preliminary data.</text>
</comment>
<reference evidence="3" key="1">
    <citation type="journal article" date="2020" name="Nat. Commun.">
        <title>Genome sequence of the cluster root forming white lupin.</title>
        <authorList>
            <person name="Hufnagel B."/>
            <person name="Marques A."/>
            <person name="Soriano A."/>
            <person name="Marques L."/>
            <person name="Divol F."/>
            <person name="Doumas P."/>
            <person name="Sallet E."/>
            <person name="Mancinotti D."/>
            <person name="Carrere S."/>
            <person name="Marande W."/>
            <person name="Arribat S."/>
            <person name="Keller J."/>
            <person name="Huneau C."/>
            <person name="Blein T."/>
            <person name="Aime D."/>
            <person name="Laguerre M."/>
            <person name="Taylor J."/>
            <person name="Schubert V."/>
            <person name="Nelson M."/>
            <person name="Geu-Flores F."/>
            <person name="Crespi M."/>
            <person name="Gallardo-Guerrero K."/>
            <person name="Delaux P.-M."/>
            <person name="Salse J."/>
            <person name="Berges H."/>
            <person name="Guyot R."/>
            <person name="Gouzy J."/>
            <person name="Peret B."/>
        </authorList>
    </citation>
    <scope>NUCLEOTIDE SEQUENCE [LARGE SCALE GENOMIC DNA]</scope>
    <source>
        <strain evidence="3">cv. Amiga</strain>
    </source>
</reference>
<dbReference type="AlphaFoldDB" id="A0A6A4PWS5"/>
<feature type="chain" id="PRO_5025523514" evidence="1">
    <location>
        <begin position="23"/>
        <end position="99"/>
    </location>
</feature>
<proteinExistence type="predicted"/>